<dbReference type="VEuPathDB" id="FungiDB:M747DRAFT_319663"/>
<evidence type="ECO:0000313" key="2">
    <source>
        <dbReference type="Proteomes" id="UP000253845"/>
    </source>
</evidence>
<dbReference type="EMBL" id="KZ851972">
    <property type="protein sequence ID" value="RDH14251.1"/>
    <property type="molecule type" value="Genomic_DNA"/>
</dbReference>
<evidence type="ECO:0000313" key="1">
    <source>
        <dbReference type="EMBL" id="RDH14251.1"/>
    </source>
</evidence>
<dbReference type="AlphaFoldDB" id="A0A370BMD5"/>
<proteinExistence type="predicted"/>
<organism evidence="1 2">
    <name type="scientific">Aspergillus niger ATCC 13496</name>
    <dbReference type="NCBI Taxonomy" id="1353008"/>
    <lineage>
        <taxon>Eukaryota</taxon>
        <taxon>Fungi</taxon>
        <taxon>Dikarya</taxon>
        <taxon>Ascomycota</taxon>
        <taxon>Pezizomycotina</taxon>
        <taxon>Eurotiomycetes</taxon>
        <taxon>Eurotiomycetidae</taxon>
        <taxon>Eurotiales</taxon>
        <taxon>Aspergillaceae</taxon>
        <taxon>Aspergillus</taxon>
        <taxon>Aspergillus subgen. Circumdati</taxon>
    </lineage>
</organism>
<sequence>MSGSHKPTPTPAKQAAVVQANGTVLTTWNLNGRTRPRLPFTFSNETLPTWLGSIVVLELLGTKLPFPSDKHGSPTRQLTCCLLIYNPIVCLARLTQPQMERDILSLTGHVDGGFRPCELRRFPRIAPSILSLRDAAVEGNHWKINLMWFDACRRSIDIERFAGSSSAIVALSLGCAEIPLQLVYYTPAAAASPCYGQFHRTMSPTIHIPTFVCRYLHFLADLSAQGQIRQNAAANPTS</sequence>
<accession>A0A370BMD5</accession>
<dbReference type="Proteomes" id="UP000253845">
    <property type="component" value="Unassembled WGS sequence"/>
</dbReference>
<reference evidence="1 2" key="1">
    <citation type="submission" date="2018-07" db="EMBL/GenBank/DDBJ databases">
        <title>Section-level genome sequencing of Aspergillus section Nigri to investigate inter- and intra-species variation.</title>
        <authorList>
            <consortium name="DOE Joint Genome Institute"/>
            <person name="Vesth T.C."/>
            <person name="Nybo J.L."/>
            <person name="Theobald S."/>
            <person name="Frisvad J.C."/>
            <person name="Larsen T.O."/>
            <person name="Nielsen K.F."/>
            <person name="Hoof J.B."/>
            <person name="Brandl J."/>
            <person name="Salamov A."/>
            <person name="Riley R."/>
            <person name="Gladden J.M."/>
            <person name="Phatale P."/>
            <person name="Nielsen M.T."/>
            <person name="Lyhne E.K."/>
            <person name="Kogle M.E."/>
            <person name="Strasser K."/>
            <person name="McDonnell E."/>
            <person name="Barry K."/>
            <person name="Clum A."/>
            <person name="Chen C."/>
            <person name="Nolan M."/>
            <person name="Sandor L."/>
            <person name="Kuo A."/>
            <person name="Lipzen A."/>
            <person name="Hainaut M."/>
            <person name="Drula E."/>
            <person name="Tsang A."/>
            <person name="Magnuson J.K."/>
            <person name="Henrissat B."/>
            <person name="Wiebenga A."/>
            <person name="Simmons B.A."/>
            <person name="Makela M.R."/>
            <person name="De vries R.P."/>
            <person name="Grigoriev I.V."/>
            <person name="Mortensen U.H."/>
            <person name="Baker S.E."/>
            <person name="Andersen M.R."/>
        </authorList>
    </citation>
    <scope>NUCLEOTIDE SEQUENCE [LARGE SCALE GENOMIC DNA]</scope>
    <source>
        <strain evidence="1 2">ATCC 13496</strain>
    </source>
</reference>
<protein>
    <submittedName>
        <fullName evidence="1">Uncharacterized protein</fullName>
    </submittedName>
</protein>
<name>A0A370BMD5_ASPNG</name>
<gene>
    <name evidence="1" type="ORF">M747DRAFT_319663</name>
</gene>